<evidence type="ECO:0000256" key="1">
    <source>
        <dbReference type="SAM" id="MobiDB-lite"/>
    </source>
</evidence>
<reference evidence="2 3" key="1">
    <citation type="journal article" date="2016" name="Front. Microbiol.">
        <title>Genome and transcriptome sequences reveal the specific parasitism of the nematophagous Purpureocillium lilacinum 36-1.</title>
        <authorList>
            <person name="Xie J."/>
            <person name="Li S."/>
            <person name="Mo C."/>
            <person name="Xiao X."/>
            <person name="Peng D."/>
            <person name="Wang G."/>
            <person name="Xiao Y."/>
        </authorList>
    </citation>
    <scope>NUCLEOTIDE SEQUENCE [LARGE SCALE GENOMIC DNA]</scope>
    <source>
        <strain evidence="2 3">36-1</strain>
    </source>
</reference>
<feature type="compositionally biased region" description="Gly residues" evidence="1">
    <location>
        <begin position="161"/>
        <end position="174"/>
    </location>
</feature>
<gene>
    <name evidence="2" type="ORF">PCL_11085</name>
</gene>
<feature type="compositionally biased region" description="Basic residues" evidence="1">
    <location>
        <begin position="35"/>
        <end position="44"/>
    </location>
</feature>
<feature type="region of interest" description="Disordered" evidence="1">
    <location>
        <begin position="33"/>
        <end position="126"/>
    </location>
</feature>
<proteinExistence type="predicted"/>
<accession>A0A2U3EDA3</accession>
<feature type="compositionally biased region" description="Basic and acidic residues" evidence="1">
    <location>
        <begin position="84"/>
        <end position="116"/>
    </location>
</feature>
<organism evidence="2 3">
    <name type="scientific">Purpureocillium lilacinum</name>
    <name type="common">Paecilomyces lilacinus</name>
    <dbReference type="NCBI Taxonomy" id="33203"/>
    <lineage>
        <taxon>Eukaryota</taxon>
        <taxon>Fungi</taxon>
        <taxon>Dikarya</taxon>
        <taxon>Ascomycota</taxon>
        <taxon>Pezizomycotina</taxon>
        <taxon>Sordariomycetes</taxon>
        <taxon>Hypocreomycetidae</taxon>
        <taxon>Hypocreales</taxon>
        <taxon>Ophiocordycipitaceae</taxon>
        <taxon>Purpureocillium</taxon>
    </lineage>
</organism>
<evidence type="ECO:0000313" key="2">
    <source>
        <dbReference type="EMBL" id="PWI72462.1"/>
    </source>
</evidence>
<evidence type="ECO:0000313" key="3">
    <source>
        <dbReference type="Proteomes" id="UP000245956"/>
    </source>
</evidence>
<name>A0A2U3EDA3_PURLI</name>
<feature type="compositionally biased region" description="Basic and acidic residues" evidence="1">
    <location>
        <begin position="49"/>
        <end position="70"/>
    </location>
</feature>
<feature type="region of interest" description="Disordered" evidence="1">
    <location>
        <begin position="198"/>
        <end position="222"/>
    </location>
</feature>
<dbReference type="AlphaFoldDB" id="A0A2U3EDA3"/>
<sequence>MAPFQNVPGRRLRPTLPYPLRFRFRLRFGSDTRARSGKMGRRRALFPTSHDHHPFDSQEERQAGRERDSSRVPTPRAENVPLVGDRRGPQENEENARVRARARVEGGRRGRGEEGSPRGAAETWAAPCRPNGGVGMQNMARQKWCYNYPNPASVVTVHDSSGGGGGGGTAGQDGQGTHPDNRPRYTRLLLRLMRCSASMDGSIPGKRPRGQSGPVRLALPCPIPRSDRGLRWPPELCLRSSGPKQNVMSSPREDVQMPLPPKIPSPLSRAGRVPI</sequence>
<comment type="caution">
    <text evidence="2">The sequence shown here is derived from an EMBL/GenBank/DDBJ whole genome shotgun (WGS) entry which is preliminary data.</text>
</comment>
<feature type="region of interest" description="Disordered" evidence="1">
    <location>
        <begin position="238"/>
        <end position="275"/>
    </location>
</feature>
<dbReference type="EMBL" id="LCWV01000006">
    <property type="protein sequence ID" value="PWI72462.1"/>
    <property type="molecule type" value="Genomic_DNA"/>
</dbReference>
<feature type="region of interest" description="Disordered" evidence="1">
    <location>
        <begin position="159"/>
        <end position="182"/>
    </location>
</feature>
<dbReference type="Proteomes" id="UP000245956">
    <property type="component" value="Unassembled WGS sequence"/>
</dbReference>
<protein>
    <submittedName>
        <fullName evidence="2">Uncharacterized protein</fullName>
    </submittedName>
</protein>